<feature type="domain" description="C2H2-type" evidence="3">
    <location>
        <begin position="629"/>
        <end position="652"/>
    </location>
</feature>
<dbReference type="Proteomes" id="UP000663891">
    <property type="component" value="Unassembled WGS sequence"/>
</dbReference>
<dbReference type="EMBL" id="CAJNON010000193">
    <property type="protein sequence ID" value="CAF1088115.1"/>
    <property type="molecule type" value="Genomic_DNA"/>
</dbReference>
<dbReference type="SMART" id="SM00355">
    <property type="entry name" value="ZnF_C2H2"/>
    <property type="match status" value="6"/>
</dbReference>
<feature type="region of interest" description="Disordered" evidence="2">
    <location>
        <begin position="785"/>
        <end position="816"/>
    </location>
</feature>
<feature type="compositionally biased region" description="Acidic residues" evidence="2">
    <location>
        <begin position="340"/>
        <end position="357"/>
    </location>
</feature>
<feature type="region of interest" description="Disordered" evidence="2">
    <location>
        <begin position="1"/>
        <end position="33"/>
    </location>
</feature>
<dbReference type="Gene3D" id="3.30.160.60">
    <property type="entry name" value="Classic Zinc Finger"/>
    <property type="match status" value="1"/>
</dbReference>
<dbReference type="PROSITE" id="PS50157">
    <property type="entry name" value="ZINC_FINGER_C2H2_2"/>
    <property type="match status" value="1"/>
</dbReference>
<dbReference type="PROSITE" id="PS00028">
    <property type="entry name" value="ZINC_FINGER_C2H2_1"/>
    <property type="match status" value="5"/>
</dbReference>
<protein>
    <recommendedName>
        <fullName evidence="3">C2H2-type domain-containing protein</fullName>
    </recommendedName>
</protein>
<feature type="compositionally biased region" description="Polar residues" evidence="2">
    <location>
        <begin position="786"/>
        <end position="796"/>
    </location>
</feature>
<organism evidence="5 6">
    <name type="scientific">Adineta steineri</name>
    <dbReference type="NCBI Taxonomy" id="433720"/>
    <lineage>
        <taxon>Eukaryota</taxon>
        <taxon>Metazoa</taxon>
        <taxon>Spiralia</taxon>
        <taxon>Gnathifera</taxon>
        <taxon>Rotifera</taxon>
        <taxon>Eurotatoria</taxon>
        <taxon>Bdelloidea</taxon>
        <taxon>Adinetida</taxon>
        <taxon>Adinetidae</taxon>
        <taxon>Adineta</taxon>
    </lineage>
</organism>
<dbReference type="InterPro" id="IPR036236">
    <property type="entry name" value="Znf_C2H2_sf"/>
</dbReference>
<feature type="region of interest" description="Disordered" evidence="2">
    <location>
        <begin position="69"/>
        <end position="98"/>
    </location>
</feature>
<feature type="region of interest" description="Disordered" evidence="2">
    <location>
        <begin position="558"/>
        <end position="592"/>
    </location>
</feature>
<reference evidence="5" key="1">
    <citation type="submission" date="2021-02" db="EMBL/GenBank/DDBJ databases">
        <authorList>
            <person name="Nowell W R."/>
        </authorList>
    </citation>
    <scope>NUCLEOTIDE SEQUENCE</scope>
</reference>
<comment type="caution">
    <text evidence="5">The sequence shown here is derived from an EMBL/GenBank/DDBJ whole genome shotgun (WGS) entry which is preliminary data.</text>
</comment>
<feature type="compositionally biased region" description="Polar residues" evidence="2">
    <location>
        <begin position="407"/>
        <end position="419"/>
    </location>
</feature>
<dbReference type="Pfam" id="PF00096">
    <property type="entry name" value="zf-C2H2"/>
    <property type="match status" value="1"/>
</dbReference>
<evidence type="ECO:0000259" key="3">
    <source>
        <dbReference type="PROSITE" id="PS50157"/>
    </source>
</evidence>
<feature type="region of interest" description="Disordered" evidence="2">
    <location>
        <begin position="168"/>
        <end position="195"/>
    </location>
</feature>
<evidence type="ECO:0000313" key="6">
    <source>
        <dbReference type="Proteomes" id="UP000663881"/>
    </source>
</evidence>
<sequence>MMESTNTTNDQQTPPIIPINNSSSRRKQSKPNRLEHVVLESTPPTCDTINSSTSILPSLTQYHVAAEQQESGGVGDDDSDRVSLNCEDGSLSSHSVGEHYAMEDIINRSRRPSHQQQSRSNDKTNFDENIERMLIEENEQQEDIDHDNETIGALDFSLKLDEANKHSLNRSRSINTTGKPRSLKRKHQNGLTDNNNGTISIPTRIFHADAFCTICRKEFCNKYFLKTHLANKHGIFDQQSVVPSVSTPNLSSLQGNTDTINDSNLQHPFTVISTLLNNGHEDFSSSPTSPSSDMIRNHSNNDDENETELSSLRHEMNGVIAGDEDNDNNNNNNHHHEQNDNEDEDDDVDDDDDDEQDGINSNSLINLPQKIATILGNDNLNTHLDNNNNNNNNNDDDDDDNDDDQQETIANSPTNSLDYQQQQASSSTAAALLSGFPTPTSSSSTTANLSRQSSAKLPEDFCDICQKHFCNKYYLRKHRLDVHGVQTDSNIKPYKRIDSNTLSTKNSPPSTSSQQISPSIQLPSSFPNVSFNPSSVQQSLGMLLNPIFSPLVQSQTNSEQSLLSSSNKRRHTDNSNESSSSLSSSKPQFPPSLLTGASDVANVFANQLNSVTNNSTTPTSSSSSKSQISTCHLCGKKFQTNDYLQLHLMNKHQITTDIQNYDSQQQRAKLSNLIKSSNGTINSNTVKKIKLETTETPSSLSPSTTPTTTTSSTTNVTTVIQASSPIDSITSPNPSGVIPGIVDTYFAAKMADRVSCDICHKQVCNKYFLKTHKLKVHGVASDPMLISSSGSLNNSETTEDNIEQQHSRSSLDGSPPQLIVDELNTSNTEPGVIPSPDALTASVNTFINTNTNSTSNDSIDPSSTSICEICSKSFPTKFLHVHMNNVHGIQQAPILVSNNKNQLIANTIKRPSLTNGNNIPGSNTVRLKQTPQVQLRVTCQVCKKELCNKYFLRAHMRNVHNISVDDLRLIQQQSTTSNSTSQLSPCSDHQSSKSTFSLSSNLLSSTSTIPTDMNFTSTIKRSISNDNDLNGHTTDSNESENINLNNLLSSSSTTTTTITNKTSTNDSNNNNRLLSMQPFLVESDDDLYKDLFVPCMVYLPCRHRVTKPLEVSLRLKPVDNTTSTSAATATIAD</sequence>
<dbReference type="OrthoDB" id="10020956at2759"/>
<feature type="compositionally biased region" description="Low complexity" evidence="2">
    <location>
        <begin position="575"/>
        <end position="592"/>
    </location>
</feature>
<dbReference type="PANTHER" id="PTHR21190:SF1">
    <property type="entry name" value="GH10077P"/>
    <property type="match status" value="1"/>
</dbReference>
<evidence type="ECO:0000313" key="5">
    <source>
        <dbReference type="EMBL" id="CAF3480142.1"/>
    </source>
</evidence>
<feature type="region of interest" description="Disordered" evidence="2">
    <location>
        <begin position="1023"/>
        <end position="1072"/>
    </location>
</feature>
<feature type="region of interest" description="Disordered" evidence="2">
    <location>
        <begin position="693"/>
        <end position="714"/>
    </location>
</feature>
<feature type="compositionally biased region" description="Low complexity" evidence="2">
    <location>
        <begin position="1039"/>
        <end position="1072"/>
    </location>
</feature>
<evidence type="ECO:0000313" key="4">
    <source>
        <dbReference type="EMBL" id="CAF1088115.1"/>
    </source>
</evidence>
<feature type="compositionally biased region" description="Low complexity" evidence="2">
    <location>
        <begin position="382"/>
        <end position="393"/>
    </location>
</feature>
<keyword evidence="1" id="KW-0863">Zinc-finger</keyword>
<feature type="region of interest" description="Disordered" evidence="2">
    <location>
        <begin position="382"/>
        <end position="428"/>
    </location>
</feature>
<feature type="region of interest" description="Disordered" evidence="2">
    <location>
        <begin position="280"/>
        <end position="365"/>
    </location>
</feature>
<evidence type="ECO:0000256" key="1">
    <source>
        <dbReference type="PROSITE-ProRule" id="PRU00042"/>
    </source>
</evidence>
<dbReference type="InterPro" id="IPR013087">
    <property type="entry name" value="Znf_C2H2_type"/>
</dbReference>
<dbReference type="Proteomes" id="UP000663881">
    <property type="component" value="Unassembled WGS sequence"/>
</dbReference>
<accession>A0A818FWV2</accession>
<dbReference type="AlphaFoldDB" id="A0A818FWV2"/>
<feature type="compositionally biased region" description="Acidic residues" evidence="2">
    <location>
        <begin position="394"/>
        <end position="406"/>
    </location>
</feature>
<keyword evidence="1" id="KW-0479">Metal-binding</keyword>
<dbReference type="GO" id="GO:0008270">
    <property type="term" value="F:zinc ion binding"/>
    <property type="evidence" value="ECO:0007669"/>
    <property type="project" value="UniProtKB-KW"/>
</dbReference>
<name>A0A818FWV2_9BILA</name>
<feature type="region of interest" description="Disordered" evidence="2">
    <location>
        <begin position="494"/>
        <end position="519"/>
    </location>
</feature>
<feature type="compositionally biased region" description="Polar residues" evidence="2">
    <location>
        <begin position="1"/>
        <end position="23"/>
    </location>
</feature>
<proteinExistence type="predicted"/>
<dbReference type="SUPFAM" id="SSF57667">
    <property type="entry name" value="beta-beta-alpha zinc fingers"/>
    <property type="match status" value="1"/>
</dbReference>
<feature type="compositionally biased region" description="Polar residues" evidence="2">
    <location>
        <begin position="170"/>
        <end position="179"/>
    </location>
</feature>
<feature type="compositionally biased region" description="Low complexity" evidence="2">
    <location>
        <begin position="694"/>
        <end position="714"/>
    </location>
</feature>
<feature type="compositionally biased region" description="Polar residues" evidence="2">
    <location>
        <begin position="1023"/>
        <end position="1034"/>
    </location>
</feature>
<dbReference type="EMBL" id="CAJOAY010000005">
    <property type="protein sequence ID" value="CAF3480142.1"/>
    <property type="molecule type" value="Genomic_DNA"/>
</dbReference>
<gene>
    <name evidence="5" type="ORF">OKA104_LOCUS261</name>
    <name evidence="4" type="ORF">VCS650_LOCUS19403</name>
</gene>
<dbReference type="PANTHER" id="PTHR21190">
    <property type="entry name" value="GH10077P"/>
    <property type="match status" value="1"/>
</dbReference>
<feature type="compositionally biased region" description="Low complexity" evidence="2">
    <location>
        <begin position="507"/>
        <end position="519"/>
    </location>
</feature>
<evidence type="ECO:0000256" key="2">
    <source>
        <dbReference type="SAM" id="MobiDB-lite"/>
    </source>
</evidence>
<keyword evidence="1" id="KW-0862">Zinc</keyword>